<dbReference type="Proteomes" id="UP000622547">
    <property type="component" value="Unassembled WGS sequence"/>
</dbReference>
<evidence type="ECO:0000313" key="1">
    <source>
        <dbReference type="EMBL" id="GII41675.1"/>
    </source>
</evidence>
<keyword evidence="2" id="KW-1185">Reference proteome</keyword>
<comment type="caution">
    <text evidence="1">The sequence shown here is derived from an EMBL/GenBank/DDBJ whole genome shotgun (WGS) entry which is preliminary data.</text>
</comment>
<gene>
    <name evidence="1" type="ORF">Pph01_66780</name>
</gene>
<name>A0A8J3XI09_9ACTN</name>
<sequence length="112" mass="12313">MTEISDDYMREQLTRAREFVAVLLKAADGYGKEGSDAVIWEHVRHNFALRAEGSLSVVLPVMDDSDLCGVGIFNASVEEVRTLMDDDPGVRAGVFTYEVHPVRGFPGDGLPQ</sequence>
<evidence type="ECO:0008006" key="3">
    <source>
        <dbReference type="Google" id="ProtNLM"/>
    </source>
</evidence>
<dbReference type="AlphaFoldDB" id="A0A8J3XI09"/>
<evidence type="ECO:0000313" key="2">
    <source>
        <dbReference type="Proteomes" id="UP000622547"/>
    </source>
</evidence>
<dbReference type="RefSeq" id="WP_204077120.1">
    <property type="nucleotide sequence ID" value="NZ_BAABHI010000044.1"/>
</dbReference>
<accession>A0A8J3XI09</accession>
<proteinExistence type="predicted"/>
<protein>
    <recommendedName>
        <fullName evidence="3">YCII-related domain-containing protein</fullName>
    </recommendedName>
</protein>
<organism evidence="1 2">
    <name type="scientific">Planotetraspora phitsanulokensis</name>
    <dbReference type="NCBI Taxonomy" id="575192"/>
    <lineage>
        <taxon>Bacteria</taxon>
        <taxon>Bacillati</taxon>
        <taxon>Actinomycetota</taxon>
        <taxon>Actinomycetes</taxon>
        <taxon>Streptosporangiales</taxon>
        <taxon>Streptosporangiaceae</taxon>
        <taxon>Planotetraspora</taxon>
    </lineage>
</organism>
<dbReference type="EMBL" id="BOOP01000035">
    <property type="protein sequence ID" value="GII41675.1"/>
    <property type="molecule type" value="Genomic_DNA"/>
</dbReference>
<reference evidence="1 2" key="1">
    <citation type="submission" date="2021-01" db="EMBL/GenBank/DDBJ databases">
        <title>Whole genome shotgun sequence of Planotetraspora phitsanulokensis NBRC 104273.</title>
        <authorList>
            <person name="Komaki H."/>
            <person name="Tamura T."/>
        </authorList>
    </citation>
    <scope>NUCLEOTIDE SEQUENCE [LARGE SCALE GENOMIC DNA]</scope>
    <source>
        <strain evidence="1 2">NBRC 104273</strain>
    </source>
</reference>